<protein>
    <submittedName>
        <fullName evidence="7">Spindle pole body-associated protein sad1</fullName>
    </submittedName>
</protein>
<dbReference type="PROSITE" id="PS51469">
    <property type="entry name" value="SUN"/>
    <property type="match status" value="1"/>
</dbReference>
<feature type="compositionally biased region" description="Polar residues" evidence="5">
    <location>
        <begin position="118"/>
        <end position="142"/>
    </location>
</feature>
<organism evidence="7 8">
    <name type="scientific">Stemphylium lycopersici</name>
    <name type="common">Tomato gray leaf spot disease fungus</name>
    <name type="synonym">Thyrospora lycopersici</name>
    <dbReference type="NCBI Taxonomy" id="183478"/>
    <lineage>
        <taxon>Eukaryota</taxon>
        <taxon>Fungi</taxon>
        <taxon>Dikarya</taxon>
        <taxon>Ascomycota</taxon>
        <taxon>Pezizomycotina</taxon>
        <taxon>Dothideomycetes</taxon>
        <taxon>Pleosporomycetidae</taxon>
        <taxon>Pleosporales</taxon>
        <taxon>Pleosporineae</taxon>
        <taxon>Pleosporaceae</taxon>
        <taxon>Stemphylium</taxon>
    </lineage>
</organism>
<feature type="compositionally biased region" description="Acidic residues" evidence="5">
    <location>
        <begin position="94"/>
        <end position="110"/>
    </location>
</feature>
<feature type="compositionally biased region" description="Low complexity" evidence="5">
    <location>
        <begin position="225"/>
        <end position="237"/>
    </location>
</feature>
<keyword evidence="2" id="KW-0812">Transmembrane</keyword>
<feature type="compositionally biased region" description="Low complexity" evidence="5">
    <location>
        <begin position="23"/>
        <end position="41"/>
    </location>
</feature>
<dbReference type="GO" id="GO:0034993">
    <property type="term" value="C:meiotic nuclear membrane microtubule tethering complex"/>
    <property type="evidence" value="ECO:0007669"/>
    <property type="project" value="TreeGrafter"/>
</dbReference>
<evidence type="ECO:0000256" key="5">
    <source>
        <dbReference type="SAM" id="MobiDB-lite"/>
    </source>
</evidence>
<accession>A0A364ND14</accession>
<feature type="region of interest" description="Disordered" evidence="5">
    <location>
        <begin position="188"/>
        <end position="272"/>
    </location>
</feature>
<dbReference type="PANTHER" id="PTHR12911:SF8">
    <property type="entry name" value="KLAROID PROTEIN-RELATED"/>
    <property type="match status" value="1"/>
</dbReference>
<evidence type="ECO:0000256" key="4">
    <source>
        <dbReference type="ARBA" id="ARBA00023136"/>
    </source>
</evidence>
<dbReference type="PANTHER" id="PTHR12911">
    <property type="entry name" value="SAD1/UNC-84-LIKE PROTEIN-RELATED"/>
    <property type="match status" value="1"/>
</dbReference>
<dbReference type="EMBL" id="QGDH01000014">
    <property type="protein sequence ID" value="RAR15215.1"/>
    <property type="molecule type" value="Genomic_DNA"/>
</dbReference>
<evidence type="ECO:0000256" key="1">
    <source>
        <dbReference type="ARBA" id="ARBA00004370"/>
    </source>
</evidence>
<feature type="region of interest" description="Disordered" evidence="5">
    <location>
        <begin position="286"/>
        <end position="313"/>
    </location>
</feature>
<feature type="region of interest" description="Disordered" evidence="5">
    <location>
        <begin position="1"/>
        <end position="173"/>
    </location>
</feature>
<dbReference type="STRING" id="183478.A0A364ND14"/>
<keyword evidence="8" id="KW-1185">Reference proteome</keyword>
<evidence type="ECO:0000256" key="2">
    <source>
        <dbReference type="ARBA" id="ARBA00022692"/>
    </source>
</evidence>
<dbReference type="GO" id="GO:0043495">
    <property type="term" value="F:protein-membrane adaptor activity"/>
    <property type="evidence" value="ECO:0007669"/>
    <property type="project" value="TreeGrafter"/>
</dbReference>
<keyword evidence="3" id="KW-1133">Transmembrane helix</keyword>
<feature type="compositionally biased region" description="Polar residues" evidence="5">
    <location>
        <begin position="238"/>
        <end position="259"/>
    </location>
</feature>
<feature type="compositionally biased region" description="Polar residues" evidence="5">
    <location>
        <begin position="1"/>
        <end position="22"/>
    </location>
</feature>
<evidence type="ECO:0000256" key="3">
    <source>
        <dbReference type="ARBA" id="ARBA00022989"/>
    </source>
</evidence>
<feature type="compositionally biased region" description="Acidic residues" evidence="5">
    <location>
        <begin position="151"/>
        <end position="162"/>
    </location>
</feature>
<proteinExistence type="predicted"/>
<dbReference type="AlphaFoldDB" id="A0A364ND14"/>
<comment type="caution">
    <text evidence="7">The sequence shown here is derived from an EMBL/GenBank/DDBJ whole genome shotgun (WGS) entry which is preliminary data.</text>
</comment>
<evidence type="ECO:0000313" key="8">
    <source>
        <dbReference type="Proteomes" id="UP000249619"/>
    </source>
</evidence>
<evidence type="ECO:0000313" key="7">
    <source>
        <dbReference type="EMBL" id="RAR15215.1"/>
    </source>
</evidence>
<dbReference type="Proteomes" id="UP000249619">
    <property type="component" value="Unassembled WGS sequence"/>
</dbReference>
<comment type="subcellular location">
    <subcellularLocation>
        <location evidence="1">Membrane</location>
    </subcellularLocation>
</comment>
<keyword evidence="4" id="KW-0472">Membrane</keyword>
<gene>
    <name evidence="7" type="ORF">DDE83_001452</name>
</gene>
<name>A0A364ND14_STELY</name>
<dbReference type="Gene3D" id="2.60.120.260">
    <property type="entry name" value="Galactose-binding domain-like"/>
    <property type="match status" value="1"/>
</dbReference>
<evidence type="ECO:0000259" key="6">
    <source>
        <dbReference type="PROSITE" id="PS51469"/>
    </source>
</evidence>
<dbReference type="InterPro" id="IPR045119">
    <property type="entry name" value="SUN1-5"/>
</dbReference>
<sequence>MSQRANTGAPTPSRRSGRLSTRASSAGGETAVTTATASGTVKRNKTTLTQVKARRSNAYGASGRVGNPDKLPAAPTTGFAQAFKHQLNKSGIQETEEEEEEENEGEEIDELGGAPQSEFFNQSRHTGQSSPTNSRNTTSKSKATPGYSFMESDDFSPSEDDLAASVGNTSKSFGLSHEAGMLVSRDPFASYPIQDDRGSSPFVKPTAPNRKPPARTLNGARSNGPTPAQAPTRTPTQDKTSTPAENGKSTDPGKTSTRANAEHAPVRATPTEIEHSVDALIAEEQARLKRDGLPLPQPQREQDRRRPHKKDPVEVNAWIGDVEPYENEEDEPVWRWRQALTWAFWGLSGCLLVGWVASLMMGASNSESSTGTPGLVNAVGSRVAYTFDRVAEFITPPARTMDAKRQVELEMERINAYKANGEDHFLWGRMSNMEDKWSKRLDEMHATLEVLQEQLPDMLIMRRHNDGSFEISDNFWHALLSKARSNSDPEWASYLEETKEKLRDLFDPTAWKERNANSKPTDTWVEAVTRDEFVHQVEKQYKNITERVDKQLNEAIRAQSAELKVMMKTEAKKTMMDQMRLNALAQANLVANYELHLTKPNYFSPGLGAMIDPDLSSVTFNNKPGRIAGLARRFSWAPVRNPPITALTKWEEPGDCWCSASQDPASPGQAQLAVRLSRPVTPKQVTIEHVPMSMMPARKINNAPRDIELWVQTDAPISPYYSHRQVSCRAPAPESNGGGGWKCLGSFKYNIHASNHLQTFDLAGEPSEPVSRAVLRVTSNWGASHTCLYQVRLHGTDAEKDFEYPVSLMD</sequence>
<reference evidence="8" key="1">
    <citation type="submission" date="2018-05" db="EMBL/GenBank/DDBJ databases">
        <title>Draft genome sequence of Stemphylium lycopersici strain CIDEFI 213.</title>
        <authorList>
            <person name="Medina R."/>
            <person name="Franco M.E.E."/>
            <person name="Lucentini C.G."/>
            <person name="Saparrat M.C.N."/>
            <person name="Balatti P.A."/>
        </authorList>
    </citation>
    <scope>NUCLEOTIDE SEQUENCE [LARGE SCALE GENOMIC DNA]</scope>
    <source>
        <strain evidence="8">CIDEFI 213</strain>
    </source>
</reference>
<dbReference type="InterPro" id="IPR012919">
    <property type="entry name" value="SUN_dom"/>
</dbReference>
<dbReference type="Pfam" id="PF07738">
    <property type="entry name" value="Sad1_UNC"/>
    <property type="match status" value="1"/>
</dbReference>
<feature type="domain" description="SUN" evidence="6">
    <location>
        <begin position="608"/>
        <end position="798"/>
    </location>
</feature>